<evidence type="ECO:0000313" key="3">
    <source>
        <dbReference type="Proteomes" id="UP000177912"/>
    </source>
</evidence>
<dbReference type="GO" id="GO:0051301">
    <property type="term" value="P:cell division"/>
    <property type="evidence" value="ECO:0007669"/>
    <property type="project" value="InterPro"/>
</dbReference>
<dbReference type="InterPro" id="IPR003494">
    <property type="entry name" value="SHS2_FtsA"/>
</dbReference>
<proteinExistence type="predicted"/>
<reference evidence="2 3" key="1">
    <citation type="journal article" date="2016" name="Nat. Commun.">
        <title>Thousands of microbial genomes shed light on interconnected biogeochemical processes in an aquifer system.</title>
        <authorList>
            <person name="Anantharaman K."/>
            <person name="Brown C.T."/>
            <person name="Hug L.A."/>
            <person name="Sharon I."/>
            <person name="Castelle C.J."/>
            <person name="Probst A.J."/>
            <person name="Thomas B.C."/>
            <person name="Singh A."/>
            <person name="Wilkins M.J."/>
            <person name="Karaoz U."/>
            <person name="Brodie E.L."/>
            <person name="Williams K.H."/>
            <person name="Hubbard S.S."/>
            <person name="Banfield J.F."/>
        </authorList>
    </citation>
    <scope>NUCLEOTIDE SEQUENCE [LARGE SCALE GENOMIC DNA]</scope>
</reference>
<dbReference type="InterPro" id="IPR005883">
    <property type="entry name" value="PilM"/>
</dbReference>
<comment type="caution">
    <text evidence="2">The sequence shown here is derived from an EMBL/GenBank/DDBJ whole genome shotgun (WGS) entry which is preliminary data.</text>
</comment>
<dbReference type="Gene3D" id="3.30.420.40">
    <property type="match status" value="2"/>
</dbReference>
<organism evidence="2 3">
    <name type="scientific">Candidatus Doudnabacteria bacterium RIFCSPHIGHO2_01_FULL_43_23</name>
    <dbReference type="NCBI Taxonomy" id="1817822"/>
    <lineage>
        <taxon>Bacteria</taxon>
        <taxon>Candidatus Doudnaibacteriota</taxon>
    </lineage>
</organism>
<dbReference type="InterPro" id="IPR043129">
    <property type="entry name" value="ATPase_NBD"/>
</dbReference>
<dbReference type="PANTHER" id="PTHR32432:SF3">
    <property type="entry name" value="ETHANOLAMINE UTILIZATION PROTEIN EUTJ"/>
    <property type="match status" value="1"/>
</dbReference>
<dbReference type="Pfam" id="PF11104">
    <property type="entry name" value="PilM_2"/>
    <property type="match status" value="2"/>
</dbReference>
<dbReference type="CDD" id="cd24049">
    <property type="entry name" value="ASKHA_NBD_PilM"/>
    <property type="match status" value="1"/>
</dbReference>
<dbReference type="Gene3D" id="3.30.1490.300">
    <property type="match status" value="1"/>
</dbReference>
<dbReference type="EMBL" id="MFEI01000034">
    <property type="protein sequence ID" value="OGE80382.1"/>
    <property type="molecule type" value="Genomic_DNA"/>
</dbReference>
<dbReference type="InterPro" id="IPR050696">
    <property type="entry name" value="FtsA/MreB"/>
</dbReference>
<dbReference type="SUPFAM" id="SSF53067">
    <property type="entry name" value="Actin-like ATPase domain"/>
    <property type="match status" value="2"/>
</dbReference>
<sequence>MFFSNRKSILGLDIGTSYIKAIQLKPDGGKFQLENYGMVHVIYSEDEGKNTDVIKHTTEIIKNLYKKAKFTSKKVALSIPPNVAFVSIISMPKMPEREMQKSIEYKAENYIPLPLSDVNLSWQILSEGPVLKKPETQSEGSALKSANFEQPMESQILLTAVAKNVVNNYLNIVQSAGLEPIALEVESLSTIRAMVSDGERDSLLIVDIGAKAVHISLVKDKNLWGSKHVNIGGETITLDIARSLGISFERAEIMKRTSQESNSGSPVESIARSVADQIKLECLQLLRVTTNQGKKVGKILLTGGGSNFWVFKKSLSTLGIPVETGKFLDKINYSPDVASHLEPIASQFSVAAGLAMRSS</sequence>
<dbReference type="PIRSF" id="PIRSF019169">
    <property type="entry name" value="PilM"/>
    <property type="match status" value="1"/>
</dbReference>
<protein>
    <recommendedName>
        <fullName evidence="1">SHS2 domain-containing protein</fullName>
    </recommendedName>
</protein>
<evidence type="ECO:0000259" key="1">
    <source>
        <dbReference type="SMART" id="SM00842"/>
    </source>
</evidence>
<feature type="domain" description="SHS2" evidence="1">
    <location>
        <begin position="9"/>
        <end position="194"/>
    </location>
</feature>
<evidence type="ECO:0000313" key="2">
    <source>
        <dbReference type="EMBL" id="OGE80382.1"/>
    </source>
</evidence>
<dbReference type="STRING" id="1817822.A2826_02915"/>
<dbReference type="SMART" id="SM00842">
    <property type="entry name" value="FtsA"/>
    <property type="match status" value="1"/>
</dbReference>
<accession>A0A1F5NS57</accession>
<dbReference type="NCBIfam" id="TIGR01175">
    <property type="entry name" value="pilM"/>
    <property type="match status" value="1"/>
</dbReference>
<dbReference type="AlphaFoldDB" id="A0A1F5NS57"/>
<name>A0A1F5NS57_9BACT</name>
<gene>
    <name evidence="2" type="ORF">A2826_02915</name>
</gene>
<dbReference type="Proteomes" id="UP000177912">
    <property type="component" value="Unassembled WGS sequence"/>
</dbReference>
<dbReference type="PANTHER" id="PTHR32432">
    <property type="entry name" value="CELL DIVISION PROTEIN FTSA-RELATED"/>
    <property type="match status" value="1"/>
</dbReference>